<dbReference type="EMBL" id="CP133148">
    <property type="protein sequence ID" value="WVT05602.1"/>
    <property type="molecule type" value="Genomic_DNA"/>
</dbReference>
<gene>
    <name evidence="1" type="ORF">RB548_09495</name>
</gene>
<dbReference type="Pfam" id="PF06821">
    <property type="entry name" value="Ser_hydrolase"/>
    <property type="match status" value="1"/>
</dbReference>
<protein>
    <submittedName>
        <fullName evidence="1">Alpha/beta fold hydrolase</fullName>
    </submittedName>
</protein>
<dbReference type="RefSeq" id="WP_331374678.1">
    <property type="nucleotide sequence ID" value="NZ_CP133148.1"/>
</dbReference>
<dbReference type="InterPro" id="IPR029058">
    <property type="entry name" value="AB_hydrolase_fold"/>
</dbReference>
<reference evidence="1" key="1">
    <citation type="submission" date="2023-08" db="EMBL/GenBank/DDBJ databases">
        <title>Complete genome sequence of Sinorhizobium chiapanecum ITTG S70 isolated from Acaciella angustissima nodules in Chiapas-Mexico.</title>
        <authorList>
            <person name="Rincon-Rosales R."/>
            <person name="Rogel M.A."/>
            <person name="Rincon-Medina C.I."/>
            <person name="Guerrero G."/>
            <person name="Manzano-Gomez L.A."/>
            <person name="Lopez-Lopez A."/>
            <person name="Rincon Molina F.A."/>
            <person name="Martinez-Romero E."/>
        </authorList>
    </citation>
    <scope>NUCLEOTIDE SEQUENCE</scope>
    <source>
        <strain evidence="1">ITTG S70</strain>
    </source>
</reference>
<accession>A0ABZ2BDI3</accession>
<dbReference type="SUPFAM" id="SSF53474">
    <property type="entry name" value="alpha/beta-Hydrolases"/>
    <property type="match status" value="1"/>
</dbReference>
<name>A0ABZ2BDI3_9HYPH</name>
<keyword evidence="2" id="KW-1185">Reference proteome</keyword>
<sequence>MTSIIILPGIGGSGEAHWQTLWEKENSRMQRFRPTNWDEPDLTDWISALERSVAAVPAPPILVAHSLACLLVAHWQQASTLPVAGAFLVAVPDPQGAAFPNEAKSFANPPTEAFRFPSLIVASADDPYGTLDYACARARQWRSRLVEIGARGHINGASGLGDWPEGSSLLTEFAAECAPERTV</sequence>
<evidence type="ECO:0000313" key="1">
    <source>
        <dbReference type="EMBL" id="WVT05602.1"/>
    </source>
</evidence>
<proteinExistence type="predicted"/>
<dbReference type="InterPro" id="IPR010662">
    <property type="entry name" value="RBBP9/YdeN"/>
</dbReference>
<dbReference type="Gene3D" id="3.40.50.1820">
    <property type="entry name" value="alpha/beta hydrolase"/>
    <property type="match status" value="1"/>
</dbReference>
<keyword evidence="1" id="KW-0378">Hydrolase</keyword>
<evidence type="ECO:0000313" key="2">
    <source>
        <dbReference type="Proteomes" id="UP001432360"/>
    </source>
</evidence>
<dbReference type="GO" id="GO:0016787">
    <property type="term" value="F:hydrolase activity"/>
    <property type="evidence" value="ECO:0007669"/>
    <property type="project" value="UniProtKB-KW"/>
</dbReference>
<dbReference type="Proteomes" id="UP001432360">
    <property type="component" value="Chromosome"/>
</dbReference>
<organism evidence="1 2">
    <name type="scientific">Sinorhizobium chiapasense</name>
    <dbReference type="NCBI Taxonomy" id="501572"/>
    <lineage>
        <taxon>Bacteria</taxon>
        <taxon>Pseudomonadati</taxon>
        <taxon>Pseudomonadota</taxon>
        <taxon>Alphaproteobacteria</taxon>
        <taxon>Hyphomicrobiales</taxon>
        <taxon>Rhizobiaceae</taxon>
        <taxon>Sinorhizobium/Ensifer group</taxon>
        <taxon>Sinorhizobium</taxon>
    </lineage>
</organism>